<keyword evidence="1" id="KW-0808">Transferase</keyword>
<accession>A0A848E7L1</accession>
<dbReference type="SUPFAM" id="SSF52540">
    <property type="entry name" value="P-loop containing nucleoside triphosphate hydrolases"/>
    <property type="match status" value="1"/>
</dbReference>
<keyword evidence="2" id="KW-1185">Reference proteome</keyword>
<name>A0A848E7L1_9PROT</name>
<dbReference type="Gene3D" id="3.40.50.300">
    <property type="entry name" value="P-loop containing nucleotide triphosphate hydrolases"/>
    <property type="match status" value="1"/>
</dbReference>
<dbReference type="InterPro" id="IPR027417">
    <property type="entry name" value="P-loop_NTPase"/>
</dbReference>
<dbReference type="Proteomes" id="UP000548582">
    <property type="component" value="Unassembled WGS sequence"/>
</dbReference>
<proteinExistence type="predicted"/>
<dbReference type="Pfam" id="PF03567">
    <property type="entry name" value="Sulfotransfer_2"/>
    <property type="match status" value="1"/>
</dbReference>
<protein>
    <submittedName>
        <fullName evidence="1">Sulfotransferase family protein</fullName>
    </submittedName>
</protein>
<dbReference type="GO" id="GO:0008146">
    <property type="term" value="F:sulfotransferase activity"/>
    <property type="evidence" value="ECO:0007669"/>
    <property type="project" value="InterPro"/>
</dbReference>
<gene>
    <name evidence="1" type="ORF">GWK16_04120</name>
</gene>
<dbReference type="AlphaFoldDB" id="A0A848E7L1"/>
<sequence>MIWSPSRNFCFVHVPKTGGTAVEQAYKPHLRFGDVVLAAWRRSLDNWYDDVLSIGKHSSAAHIAEQVGKERFRQVFSYAILRDPLERLVSYYKWIQSFEHPGNLERWLRSHRSFEDFVEPASEHFALQADLVCDPDTGRPMVTVLAPYTDIAASWRVVCTRLGVAAGELPRANASIAIPVEVTDRARQLVGRRYARDVALYRDAVARWNAQHAAGPRLGAA</sequence>
<dbReference type="InterPro" id="IPR005331">
    <property type="entry name" value="Sulfotransferase"/>
</dbReference>
<dbReference type="GO" id="GO:0016020">
    <property type="term" value="C:membrane"/>
    <property type="evidence" value="ECO:0007669"/>
    <property type="project" value="InterPro"/>
</dbReference>
<dbReference type="EMBL" id="JABBKX010000001">
    <property type="protein sequence ID" value="NMJ40414.1"/>
    <property type="molecule type" value="Genomic_DNA"/>
</dbReference>
<evidence type="ECO:0000313" key="1">
    <source>
        <dbReference type="EMBL" id="NMJ40414.1"/>
    </source>
</evidence>
<evidence type="ECO:0000313" key="2">
    <source>
        <dbReference type="Proteomes" id="UP000548582"/>
    </source>
</evidence>
<organism evidence="1 2">
    <name type="scientific">Neoroseomonas marina</name>
    <dbReference type="NCBI Taxonomy" id="1232220"/>
    <lineage>
        <taxon>Bacteria</taxon>
        <taxon>Pseudomonadati</taxon>
        <taxon>Pseudomonadota</taxon>
        <taxon>Alphaproteobacteria</taxon>
        <taxon>Acetobacterales</taxon>
        <taxon>Acetobacteraceae</taxon>
        <taxon>Neoroseomonas</taxon>
    </lineage>
</organism>
<comment type="caution">
    <text evidence="1">The sequence shown here is derived from an EMBL/GenBank/DDBJ whole genome shotgun (WGS) entry which is preliminary data.</text>
</comment>
<reference evidence="1 2" key="1">
    <citation type="submission" date="2020-03" db="EMBL/GenBank/DDBJ databases">
        <authorList>
            <person name="Sun Q."/>
        </authorList>
    </citation>
    <scope>NUCLEOTIDE SEQUENCE [LARGE SCALE GENOMIC DNA]</scope>
    <source>
        <strain evidence="1 2">JC162</strain>
    </source>
</reference>
<dbReference type="RefSeq" id="WP_170052658.1">
    <property type="nucleotide sequence ID" value="NZ_JABBKX010000001.1"/>
</dbReference>